<gene>
    <name evidence="1" type="ORF">GCM10017667_82450</name>
</gene>
<reference evidence="1" key="1">
    <citation type="journal article" date="2014" name="Int. J. Syst. Evol. Microbiol.">
        <title>Complete genome sequence of Corynebacterium casei LMG S-19264T (=DSM 44701T), isolated from a smear-ripened cheese.</title>
        <authorList>
            <consortium name="US DOE Joint Genome Institute (JGI-PGF)"/>
            <person name="Walter F."/>
            <person name="Albersmeier A."/>
            <person name="Kalinowski J."/>
            <person name="Ruckert C."/>
        </authorList>
    </citation>
    <scope>NUCLEOTIDE SEQUENCE</scope>
    <source>
        <strain evidence="1">JCM 4122</strain>
    </source>
</reference>
<sequence>MTTDREPPNHDKLTCYVNYRCRRPACVERYNERTRERLQSQASGEWDRLVDAQPVKDHVKKLIDAGGTPHAIMALSGVGSCAIRSLLPPGHPSRIRHGHRVTRETAERILAVAEIDVTPPLINACGTARRTQALVASGWPIIYLAEPLGFNKKYIYEFLKRASAPGGAEACARTAQRVALAYEDLSSKRPAKSGISKRSVASARRYAASRRWPDVAYWADRMDVIDDPDFEPLYGVTRRELVAQDASWVMRTTGADKTTAAERLGVTRSYIEHAFREYPQYALDTAA</sequence>
<dbReference type="EMBL" id="BNBE01000005">
    <property type="protein sequence ID" value="GHG32021.1"/>
    <property type="molecule type" value="Genomic_DNA"/>
</dbReference>
<evidence type="ECO:0000313" key="2">
    <source>
        <dbReference type="Proteomes" id="UP000632849"/>
    </source>
</evidence>
<comment type="caution">
    <text evidence="1">The sequence shown here is derived from an EMBL/GenBank/DDBJ whole genome shotgun (WGS) entry which is preliminary data.</text>
</comment>
<dbReference type="Proteomes" id="UP000632849">
    <property type="component" value="Unassembled WGS sequence"/>
</dbReference>
<keyword evidence="2" id="KW-1185">Reference proteome</keyword>
<accession>A0A919C0E8</accession>
<evidence type="ECO:0000313" key="1">
    <source>
        <dbReference type="EMBL" id="GHG32021.1"/>
    </source>
</evidence>
<dbReference type="RefSeq" id="WP_190045152.1">
    <property type="nucleotide sequence ID" value="NZ_BNBE01000005.1"/>
</dbReference>
<reference evidence="1" key="2">
    <citation type="submission" date="2020-09" db="EMBL/GenBank/DDBJ databases">
        <authorList>
            <person name="Sun Q."/>
            <person name="Ohkuma M."/>
        </authorList>
    </citation>
    <scope>NUCLEOTIDE SEQUENCE</scope>
    <source>
        <strain evidence="1">JCM 4122</strain>
    </source>
</reference>
<organism evidence="1 2">
    <name type="scientific">Streptomyces filamentosus</name>
    <name type="common">Streptomyces roseosporus</name>
    <dbReference type="NCBI Taxonomy" id="67294"/>
    <lineage>
        <taxon>Bacteria</taxon>
        <taxon>Bacillati</taxon>
        <taxon>Actinomycetota</taxon>
        <taxon>Actinomycetes</taxon>
        <taxon>Kitasatosporales</taxon>
        <taxon>Streptomycetaceae</taxon>
        <taxon>Streptomyces</taxon>
    </lineage>
</organism>
<name>A0A919C0E8_STRFL</name>
<protein>
    <submittedName>
        <fullName evidence="1">Uncharacterized protein</fullName>
    </submittedName>
</protein>
<dbReference type="AlphaFoldDB" id="A0A919C0E8"/>
<proteinExistence type="predicted"/>